<feature type="transmembrane region" description="Helical" evidence="1">
    <location>
        <begin position="183"/>
        <end position="207"/>
    </location>
</feature>
<accession>A0ABN9UZA3</accession>
<organism evidence="2 3">
    <name type="scientific">Prorocentrum cordatum</name>
    <dbReference type="NCBI Taxonomy" id="2364126"/>
    <lineage>
        <taxon>Eukaryota</taxon>
        <taxon>Sar</taxon>
        <taxon>Alveolata</taxon>
        <taxon>Dinophyceae</taxon>
        <taxon>Prorocentrales</taxon>
        <taxon>Prorocentraceae</taxon>
        <taxon>Prorocentrum</taxon>
    </lineage>
</organism>
<reference evidence="2" key="1">
    <citation type="submission" date="2023-10" db="EMBL/GenBank/DDBJ databases">
        <authorList>
            <person name="Chen Y."/>
            <person name="Shah S."/>
            <person name="Dougan E. K."/>
            <person name="Thang M."/>
            <person name="Chan C."/>
        </authorList>
    </citation>
    <scope>NUCLEOTIDE SEQUENCE [LARGE SCALE GENOMIC DNA]</scope>
</reference>
<dbReference type="Proteomes" id="UP001189429">
    <property type="component" value="Unassembled WGS sequence"/>
</dbReference>
<keyword evidence="3" id="KW-1185">Reference proteome</keyword>
<name>A0ABN9UZA3_9DINO</name>
<comment type="caution">
    <text evidence="2">The sequence shown here is derived from an EMBL/GenBank/DDBJ whole genome shotgun (WGS) entry which is preliminary data.</text>
</comment>
<feature type="transmembrane region" description="Helical" evidence="1">
    <location>
        <begin position="143"/>
        <end position="163"/>
    </location>
</feature>
<keyword evidence="1" id="KW-1133">Transmembrane helix</keyword>
<sequence length="274" mass="30113">MSRKFPTTEAFLKDGKIDPKVQDALLSDPKVQEAMKKSGEQALSNPAVQDAIFKAAKDNLTAENAQKVANAAKEWAQDPEVQAKARHYAGMAMAYAGQAGQSIIGCIEQGPDGLRWLCFLLAVLTVGWAGYDVFTKVLSFQWLFIPMSLFQMFFAFTSALFEAKPEHVVKFGMTKYQDMLLEYAKFISTTLGRGVFYIYQGMLWFIVVGAHDIAKWFNLFNLVSLALGASFIVMGGLHIAMHYGIMPQEVVVKAKVAAAKATGAGYQKVDAAEP</sequence>
<keyword evidence="1" id="KW-0812">Transmembrane</keyword>
<evidence type="ECO:0000313" key="2">
    <source>
        <dbReference type="EMBL" id="CAK0865668.1"/>
    </source>
</evidence>
<feature type="transmembrane region" description="Helical" evidence="1">
    <location>
        <begin position="219"/>
        <end position="240"/>
    </location>
</feature>
<proteinExistence type="predicted"/>
<feature type="transmembrane region" description="Helical" evidence="1">
    <location>
        <begin position="113"/>
        <end position="131"/>
    </location>
</feature>
<evidence type="ECO:0000256" key="1">
    <source>
        <dbReference type="SAM" id="Phobius"/>
    </source>
</evidence>
<keyword evidence="1" id="KW-0472">Membrane</keyword>
<gene>
    <name evidence="2" type="ORF">PCOR1329_LOCUS53122</name>
</gene>
<evidence type="ECO:0000313" key="3">
    <source>
        <dbReference type="Proteomes" id="UP001189429"/>
    </source>
</evidence>
<protein>
    <submittedName>
        <fullName evidence="2">Uncharacterized protein</fullName>
    </submittedName>
</protein>
<dbReference type="EMBL" id="CAUYUJ010016472">
    <property type="protein sequence ID" value="CAK0865668.1"/>
    <property type="molecule type" value="Genomic_DNA"/>
</dbReference>